<proteinExistence type="predicted"/>
<evidence type="ECO:0000313" key="2">
    <source>
        <dbReference type="EMBL" id="KXS11936.1"/>
    </source>
</evidence>
<dbReference type="AlphaFoldDB" id="A0A139A553"/>
<accession>A0A139A553</accession>
<reference evidence="2 3" key="1">
    <citation type="journal article" date="2015" name="Genome Biol. Evol.">
        <title>Phylogenomic analyses indicate that early fungi evolved digesting cell walls of algal ancestors of land plants.</title>
        <authorList>
            <person name="Chang Y."/>
            <person name="Wang S."/>
            <person name="Sekimoto S."/>
            <person name="Aerts A.L."/>
            <person name="Choi C."/>
            <person name="Clum A."/>
            <person name="LaButti K.M."/>
            <person name="Lindquist E.A."/>
            <person name="Yee Ngan C."/>
            <person name="Ohm R.A."/>
            <person name="Salamov A.A."/>
            <person name="Grigoriev I.V."/>
            <person name="Spatafora J.W."/>
            <person name="Berbee M.L."/>
        </authorList>
    </citation>
    <scope>NUCLEOTIDE SEQUENCE [LARGE SCALE GENOMIC DNA]</scope>
    <source>
        <strain evidence="2 3">JEL478</strain>
    </source>
</reference>
<organism evidence="2 3">
    <name type="scientific">Gonapodya prolifera (strain JEL478)</name>
    <name type="common">Monoblepharis prolifera</name>
    <dbReference type="NCBI Taxonomy" id="1344416"/>
    <lineage>
        <taxon>Eukaryota</taxon>
        <taxon>Fungi</taxon>
        <taxon>Fungi incertae sedis</taxon>
        <taxon>Chytridiomycota</taxon>
        <taxon>Chytridiomycota incertae sedis</taxon>
        <taxon>Monoblepharidomycetes</taxon>
        <taxon>Monoblepharidales</taxon>
        <taxon>Gonapodyaceae</taxon>
        <taxon>Gonapodya</taxon>
    </lineage>
</organism>
<dbReference type="Proteomes" id="UP000070544">
    <property type="component" value="Unassembled WGS sequence"/>
</dbReference>
<evidence type="ECO:0000313" key="3">
    <source>
        <dbReference type="Proteomes" id="UP000070544"/>
    </source>
</evidence>
<name>A0A139A553_GONPJ</name>
<feature type="region of interest" description="Disordered" evidence="1">
    <location>
        <begin position="21"/>
        <end position="53"/>
    </location>
</feature>
<evidence type="ECO:0000256" key="1">
    <source>
        <dbReference type="SAM" id="MobiDB-lite"/>
    </source>
</evidence>
<gene>
    <name evidence="2" type="ORF">M427DRAFT_60076</name>
</gene>
<dbReference type="EMBL" id="KQ965794">
    <property type="protein sequence ID" value="KXS11936.1"/>
    <property type="molecule type" value="Genomic_DNA"/>
</dbReference>
<protein>
    <submittedName>
        <fullName evidence="2">Uncharacterized protein</fullName>
    </submittedName>
</protein>
<keyword evidence="3" id="KW-1185">Reference proteome</keyword>
<feature type="compositionally biased region" description="Polar residues" evidence="1">
    <location>
        <begin position="21"/>
        <end position="34"/>
    </location>
</feature>
<sequence length="53" mass="5397">MSKAKNIFCFGGGCPTANAFSTSSASPGSMSRVATTPLPPPFDSIATTTTRPM</sequence>